<feature type="transmembrane region" description="Helical" evidence="1">
    <location>
        <begin position="99"/>
        <end position="117"/>
    </location>
</feature>
<dbReference type="Pfam" id="PF00892">
    <property type="entry name" value="EamA"/>
    <property type="match status" value="1"/>
</dbReference>
<organism evidence="3 4">
    <name type="scientific">Candidatus Brennerbacteria bacterium RIFOXYD1_FULL_41_16</name>
    <dbReference type="NCBI Taxonomy" id="1797529"/>
    <lineage>
        <taxon>Bacteria</taxon>
        <taxon>Candidatus Brenneribacteriota</taxon>
    </lineage>
</organism>
<name>A0A1G1XJP7_9BACT</name>
<keyword evidence="1" id="KW-0472">Membrane</keyword>
<evidence type="ECO:0000259" key="2">
    <source>
        <dbReference type="Pfam" id="PF00892"/>
    </source>
</evidence>
<dbReference type="AlphaFoldDB" id="A0A1G1XJP7"/>
<feature type="transmembrane region" description="Helical" evidence="1">
    <location>
        <begin position="63"/>
        <end position="87"/>
    </location>
</feature>
<keyword evidence="1" id="KW-1133">Transmembrane helix</keyword>
<gene>
    <name evidence="3" type="ORF">A2570_02700</name>
</gene>
<comment type="caution">
    <text evidence="3">The sequence shown here is derived from an EMBL/GenBank/DDBJ whole genome shotgun (WGS) entry which is preliminary data.</text>
</comment>
<evidence type="ECO:0000313" key="4">
    <source>
        <dbReference type="Proteomes" id="UP000178570"/>
    </source>
</evidence>
<dbReference type="Gene3D" id="1.10.3730.20">
    <property type="match status" value="1"/>
</dbReference>
<proteinExistence type="predicted"/>
<dbReference type="EMBL" id="MHHY01000009">
    <property type="protein sequence ID" value="OGY40172.1"/>
    <property type="molecule type" value="Genomic_DNA"/>
</dbReference>
<feature type="domain" description="EamA" evidence="2">
    <location>
        <begin position="3"/>
        <end position="139"/>
    </location>
</feature>
<dbReference type="STRING" id="1797529.A2570_02700"/>
<reference evidence="3 4" key="1">
    <citation type="journal article" date="2016" name="Nat. Commun.">
        <title>Thousands of microbial genomes shed light on interconnected biogeochemical processes in an aquifer system.</title>
        <authorList>
            <person name="Anantharaman K."/>
            <person name="Brown C.T."/>
            <person name="Hug L.A."/>
            <person name="Sharon I."/>
            <person name="Castelle C.J."/>
            <person name="Probst A.J."/>
            <person name="Thomas B.C."/>
            <person name="Singh A."/>
            <person name="Wilkins M.J."/>
            <person name="Karaoz U."/>
            <person name="Brodie E.L."/>
            <person name="Williams K.H."/>
            <person name="Hubbard S.S."/>
            <person name="Banfield J.F."/>
        </authorList>
    </citation>
    <scope>NUCLEOTIDE SEQUENCE [LARGE SCALE GENOMIC DNA]</scope>
</reference>
<dbReference type="InterPro" id="IPR000620">
    <property type="entry name" value="EamA_dom"/>
</dbReference>
<protein>
    <recommendedName>
        <fullName evidence="2">EamA domain-containing protein</fullName>
    </recommendedName>
</protein>
<dbReference type="GO" id="GO:0016020">
    <property type="term" value="C:membrane"/>
    <property type="evidence" value="ECO:0007669"/>
    <property type="project" value="InterPro"/>
</dbReference>
<dbReference type="Proteomes" id="UP000178570">
    <property type="component" value="Unassembled WGS sequence"/>
</dbReference>
<dbReference type="PANTHER" id="PTHR22911:SF137">
    <property type="entry name" value="SOLUTE CARRIER FAMILY 35 MEMBER G2-RELATED"/>
    <property type="match status" value="1"/>
</dbReference>
<evidence type="ECO:0000313" key="3">
    <source>
        <dbReference type="EMBL" id="OGY40172.1"/>
    </source>
</evidence>
<dbReference type="PANTHER" id="PTHR22911">
    <property type="entry name" value="ACYL-MALONYL CONDENSING ENZYME-RELATED"/>
    <property type="match status" value="1"/>
</dbReference>
<sequence>MQWFVFALLSALFAGLVTIFAKIGLKTIDSSLVAIIRSIFVVLTLLLFGVFSGKLSTFSPNLFWGREGVFIILSGVAGAISWLFYFWALRTGNASQVASIDKLSLVFIVLFSAVFLAEKITWQVILGAILMISGAVLISWPH</sequence>
<keyword evidence="1" id="KW-0812">Transmembrane</keyword>
<accession>A0A1G1XJP7</accession>
<evidence type="ECO:0000256" key="1">
    <source>
        <dbReference type="SAM" id="Phobius"/>
    </source>
</evidence>
<dbReference type="SUPFAM" id="SSF103481">
    <property type="entry name" value="Multidrug resistance efflux transporter EmrE"/>
    <property type="match status" value="1"/>
</dbReference>
<dbReference type="InterPro" id="IPR037185">
    <property type="entry name" value="EmrE-like"/>
</dbReference>
<feature type="transmembrane region" description="Helical" evidence="1">
    <location>
        <begin position="31"/>
        <end position="51"/>
    </location>
</feature>